<name>G1XFE3_ARTOA</name>
<dbReference type="Gene3D" id="1.20.1280.50">
    <property type="match status" value="1"/>
</dbReference>
<dbReference type="SUPFAM" id="SSF81383">
    <property type="entry name" value="F-box domain"/>
    <property type="match status" value="1"/>
</dbReference>
<dbReference type="AlphaFoldDB" id="G1XFE3"/>
<proteinExistence type="predicted"/>
<organism evidence="2 3">
    <name type="scientific">Arthrobotrys oligospora (strain ATCC 24927 / CBS 115.81 / DSM 1491)</name>
    <name type="common">Nematode-trapping fungus</name>
    <name type="synonym">Didymozoophaga oligospora</name>
    <dbReference type="NCBI Taxonomy" id="756982"/>
    <lineage>
        <taxon>Eukaryota</taxon>
        <taxon>Fungi</taxon>
        <taxon>Dikarya</taxon>
        <taxon>Ascomycota</taxon>
        <taxon>Pezizomycotina</taxon>
        <taxon>Orbiliomycetes</taxon>
        <taxon>Orbiliales</taxon>
        <taxon>Orbiliaceae</taxon>
        <taxon>Orbilia</taxon>
        <taxon>Orbilia oligospora</taxon>
    </lineage>
</organism>
<dbReference type="InterPro" id="IPR001810">
    <property type="entry name" value="F-box_dom"/>
</dbReference>
<evidence type="ECO:0000259" key="1">
    <source>
        <dbReference type="PROSITE" id="PS50181"/>
    </source>
</evidence>
<dbReference type="InterPro" id="IPR036047">
    <property type="entry name" value="F-box-like_dom_sf"/>
</dbReference>
<reference evidence="2 3" key="1">
    <citation type="journal article" date="2011" name="PLoS Pathog.">
        <title>Genomic and proteomic analyses of the fungus Arthrobotrys oligospora provide insights into nematode-trap formation.</title>
        <authorList>
            <person name="Yang J."/>
            <person name="Wang L."/>
            <person name="Ji X."/>
            <person name="Feng Y."/>
            <person name="Li X."/>
            <person name="Zou C."/>
            <person name="Xu J."/>
            <person name="Ren Y."/>
            <person name="Mi Q."/>
            <person name="Wu J."/>
            <person name="Liu S."/>
            <person name="Liu Y."/>
            <person name="Huang X."/>
            <person name="Wang H."/>
            <person name="Niu X."/>
            <person name="Li J."/>
            <person name="Liang L."/>
            <person name="Luo Y."/>
            <person name="Ji K."/>
            <person name="Zhou W."/>
            <person name="Yu Z."/>
            <person name="Li G."/>
            <person name="Liu Y."/>
            <person name="Li L."/>
            <person name="Qiao M."/>
            <person name="Feng L."/>
            <person name="Zhang K.-Q."/>
        </authorList>
    </citation>
    <scope>NUCLEOTIDE SEQUENCE [LARGE SCALE GENOMIC DNA]</scope>
    <source>
        <strain evidence="3">ATCC 24927 / CBS 115.81 / DSM 1491</strain>
    </source>
</reference>
<dbReference type="Proteomes" id="UP000008784">
    <property type="component" value="Unassembled WGS sequence"/>
</dbReference>
<evidence type="ECO:0000313" key="2">
    <source>
        <dbReference type="EMBL" id="EGX48089.1"/>
    </source>
</evidence>
<dbReference type="OrthoDB" id="5311054at2759"/>
<comment type="caution">
    <text evidence="2">The sequence shown here is derived from an EMBL/GenBank/DDBJ whole genome shotgun (WGS) entry which is preliminary data.</text>
</comment>
<keyword evidence="3" id="KW-1185">Reference proteome</keyword>
<feature type="domain" description="F-box" evidence="1">
    <location>
        <begin position="1"/>
        <end position="52"/>
    </location>
</feature>
<dbReference type="PROSITE" id="PS50181">
    <property type="entry name" value="FBOX"/>
    <property type="match status" value="1"/>
</dbReference>
<gene>
    <name evidence="2" type="ORF">AOL_s00081g85</name>
</gene>
<dbReference type="HOGENOM" id="CLU_739601_0_0_1"/>
<dbReference type="InParanoid" id="G1XFE3"/>
<protein>
    <recommendedName>
        <fullName evidence="1">F-box domain-containing protein</fullName>
    </recommendedName>
</protein>
<dbReference type="Pfam" id="PF12937">
    <property type="entry name" value="F-box-like"/>
    <property type="match status" value="1"/>
</dbReference>
<sequence>MHIHDLPTELHIEILKYLRSSISDQISISLTCQRWSKILDARVFKLSRYNYLPQYYNIGIHKLFDIDEDTFIPYTGMSYDRKQSELYYKRDLGILGLGCEYDRDTAKVTNFSYLFRHGAQDNELEMQMEEFFNITNLTKVDISTCPFLDEPLIIHKPGLKIMNTQHSDRLAVSPMEQRTISKYRKILSQDPDIHPIRPMSVGKHAQGHILTRMLRIAKCECDLDVRYICSTQYEDELGPSSKYRCPTGVSRCRYDLEVFWPAGVVRTPSKDVTVRQAVQAVVNGVLSCHLNEGVMEPGYGYVRSFGFASVITAPWKIWGRDSDDGCRWWHLEGVHYGPWKKVRRIKSADEYDNARELQGHEGDIVDRMETHSMS</sequence>
<dbReference type="RefSeq" id="XP_011123205.1">
    <property type="nucleotide sequence ID" value="XM_011124903.1"/>
</dbReference>
<dbReference type="GeneID" id="22894452"/>
<accession>G1XFE3</accession>
<evidence type="ECO:0000313" key="3">
    <source>
        <dbReference type="Proteomes" id="UP000008784"/>
    </source>
</evidence>
<dbReference type="EMBL" id="ADOT01000144">
    <property type="protein sequence ID" value="EGX48089.1"/>
    <property type="molecule type" value="Genomic_DNA"/>
</dbReference>